<feature type="transmembrane region" description="Helical" evidence="8">
    <location>
        <begin position="310"/>
        <end position="331"/>
    </location>
</feature>
<dbReference type="InterPro" id="IPR011066">
    <property type="entry name" value="MscS_channel_C_sf"/>
</dbReference>
<feature type="transmembrane region" description="Helical" evidence="8">
    <location>
        <begin position="505"/>
        <end position="522"/>
    </location>
</feature>
<evidence type="ECO:0000256" key="8">
    <source>
        <dbReference type="SAM" id="Phobius"/>
    </source>
</evidence>
<feature type="transmembrane region" description="Helical" evidence="8">
    <location>
        <begin position="272"/>
        <end position="289"/>
    </location>
</feature>
<dbReference type="InterPro" id="IPR023408">
    <property type="entry name" value="MscS_beta-dom_sf"/>
</dbReference>
<dbReference type="InterPro" id="IPR052702">
    <property type="entry name" value="MscS-like_channel"/>
</dbReference>
<evidence type="ECO:0000259" key="11">
    <source>
        <dbReference type="Pfam" id="PF21082"/>
    </source>
</evidence>
<keyword evidence="4 8" id="KW-0812">Transmembrane</keyword>
<dbReference type="InterPro" id="IPR006685">
    <property type="entry name" value="MscS_channel_2nd"/>
</dbReference>
<dbReference type="Pfam" id="PF00924">
    <property type="entry name" value="MS_channel_2nd"/>
    <property type="match status" value="1"/>
</dbReference>
<dbReference type="PANTHER" id="PTHR30347">
    <property type="entry name" value="POTASSIUM CHANNEL RELATED"/>
    <property type="match status" value="1"/>
</dbReference>
<reference evidence="13" key="1">
    <citation type="journal article" date="2019" name="Int. J. Syst. Evol. Microbiol.">
        <title>The Global Catalogue of Microorganisms (GCM) 10K type strain sequencing project: providing services to taxonomists for standard genome sequencing and annotation.</title>
        <authorList>
            <consortium name="The Broad Institute Genomics Platform"/>
            <consortium name="The Broad Institute Genome Sequencing Center for Infectious Disease"/>
            <person name="Wu L."/>
            <person name="Ma J."/>
        </authorList>
    </citation>
    <scope>NUCLEOTIDE SEQUENCE [LARGE SCALE GENOMIC DNA]</scope>
    <source>
        <strain evidence="13">KCTC 52232</strain>
    </source>
</reference>
<feature type="domain" description="Mechanosensitive ion channel MscS C-terminal" evidence="11">
    <location>
        <begin position="711"/>
        <end position="793"/>
    </location>
</feature>
<feature type="domain" description="Mechanosensitive ion channel MscS" evidence="10">
    <location>
        <begin position="637"/>
        <end position="703"/>
    </location>
</feature>
<dbReference type="Gene3D" id="1.10.287.1260">
    <property type="match status" value="1"/>
</dbReference>
<evidence type="ECO:0000313" key="12">
    <source>
        <dbReference type="EMBL" id="MFD2866604.1"/>
    </source>
</evidence>
<gene>
    <name evidence="12" type="ORF">ACFSYC_18045</name>
</gene>
<dbReference type="SUPFAM" id="SSF50182">
    <property type="entry name" value="Sm-like ribonucleoproteins"/>
    <property type="match status" value="1"/>
</dbReference>
<keyword evidence="13" id="KW-1185">Reference proteome</keyword>
<feature type="transmembrane region" description="Helical" evidence="8">
    <location>
        <begin position="337"/>
        <end position="354"/>
    </location>
</feature>
<evidence type="ECO:0000256" key="2">
    <source>
        <dbReference type="ARBA" id="ARBA00008017"/>
    </source>
</evidence>
<comment type="caution">
    <text evidence="12">The sequence shown here is derived from an EMBL/GenBank/DDBJ whole genome shotgun (WGS) entry which is preliminary data.</text>
</comment>
<feature type="transmembrane region" description="Helical" evidence="8">
    <location>
        <begin position="595"/>
        <end position="614"/>
    </location>
</feature>
<dbReference type="Proteomes" id="UP001597601">
    <property type="component" value="Unassembled WGS sequence"/>
</dbReference>
<dbReference type="Gene3D" id="3.30.70.100">
    <property type="match status" value="1"/>
</dbReference>
<dbReference type="EMBL" id="JBHUON010000030">
    <property type="protein sequence ID" value="MFD2866604.1"/>
    <property type="molecule type" value="Genomic_DNA"/>
</dbReference>
<feature type="transmembrane region" description="Helical" evidence="8">
    <location>
        <begin position="459"/>
        <end position="478"/>
    </location>
</feature>
<evidence type="ECO:0000259" key="10">
    <source>
        <dbReference type="Pfam" id="PF00924"/>
    </source>
</evidence>
<dbReference type="SUPFAM" id="SSF82689">
    <property type="entry name" value="Mechanosensitive channel protein MscS (YggB), C-terminal domain"/>
    <property type="match status" value="1"/>
</dbReference>
<dbReference type="InterPro" id="IPR049278">
    <property type="entry name" value="MS_channel_C"/>
</dbReference>
<proteinExistence type="inferred from homology"/>
<feature type="transmembrane region" description="Helical" evidence="8">
    <location>
        <begin position="542"/>
        <end position="561"/>
    </location>
</feature>
<dbReference type="Pfam" id="PF21082">
    <property type="entry name" value="MS_channel_3rd"/>
    <property type="match status" value="1"/>
</dbReference>
<keyword evidence="6 8" id="KW-0472">Membrane</keyword>
<sequence length="834" mass="94905">MRIFFRIILLLVVALSVFEPAANAQSNGALSAKQRKEINRRDSILRAFNKTDTSLNNLLQRLEQYVVNFNQINNNLSNELDTADISEKLPSTIRRIAKIKLQAETHKSSTLRYLYVLRNNLDQLQKRLDSWQRSLDRIDNQLILNQTELIKYTKDSIILKTIPTDSVLRALFFEQRKNTILLWLKADSANRRSLFKINFLQNRVAIAYSNILNETDRIDDKVDRFAERAFEGEFGYPWEIDPQYRDFKSAFGSTADLNNTQLYYFIKKETRTHFISFIFFALFIGWLLYNRETTKRETEEPELIIAKATYVFKLPIVSSLLVPLAIIPYFYDHPPVAFLEVIFLLTLILVLILVKKNFPNSLFRALHALFYITILYSASNLLIQITNADRFAIMGISLAALYAAYRFNKKVSAAPDEYPKNANAAVKVFMGLQIVALLCDVSGRFSLAKIIGITATFNLWFLLSLYFVVGIIAQVLSLQFQSQKEDDAVSTWVDYALLQTKFKNILYSLATILWLFFLLQNLNVDDTVINYIKDLLKQGHTVGGASFTFGGFVIFIGVIWLSSILSRIISYFYDISAQRSTDIQALIKKNRTSTLLIRIGVFTVGFFLAVFASNFPLDKITIIISAFGIGIGFGLQNIVNNLVSGLILAFEKPVQIGDIIEVDNRSGTIKEIGVRASRIATSDGAEVIVPNGDLISRHVINWTLSNNNRRVELIISVAYGTDIPMVKSLLKDVLTSREDIMAHPEPLIFVHNINESNVDFRILFWADDITHWLELKSNVLSDVYTKFYEQGIKLPSKTQDLTLTLPNGKTIGLNDEVKPVDKDKVNSNDPSKQP</sequence>
<accession>A0ABW5XUH9</accession>
<evidence type="ECO:0000256" key="4">
    <source>
        <dbReference type="ARBA" id="ARBA00022692"/>
    </source>
</evidence>
<keyword evidence="5 8" id="KW-1133">Transmembrane helix</keyword>
<dbReference type="Gene3D" id="2.30.30.60">
    <property type="match status" value="1"/>
</dbReference>
<evidence type="ECO:0000256" key="9">
    <source>
        <dbReference type="SAM" id="SignalP"/>
    </source>
</evidence>
<keyword evidence="9" id="KW-0732">Signal</keyword>
<keyword evidence="3" id="KW-1003">Cell membrane</keyword>
<evidence type="ECO:0000256" key="3">
    <source>
        <dbReference type="ARBA" id="ARBA00022475"/>
    </source>
</evidence>
<feature type="chain" id="PRO_5046087685" evidence="9">
    <location>
        <begin position="25"/>
        <end position="834"/>
    </location>
</feature>
<name>A0ABW5XUH9_9SPHI</name>
<evidence type="ECO:0000256" key="1">
    <source>
        <dbReference type="ARBA" id="ARBA00004651"/>
    </source>
</evidence>
<keyword evidence="7" id="KW-0175">Coiled coil</keyword>
<evidence type="ECO:0000256" key="5">
    <source>
        <dbReference type="ARBA" id="ARBA00022989"/>
    </source>
</evidence>
<comment type="subcellular location">
    <subcellularLocation>
        <location evidence="1">Cell membrane</location>
        <topology evidence="1">Multi-pass membrane protein</topology>
    </subcellularLocation>
</comment>
<feature type="transmembrane region" description="Helical" evidence="8">
    <location>
        <begin position="366"/>
        <end position="385"/>
    </location>
</feature>
<dbReference type="PANTHER" id="PTHR30347:SF1">
    <property type="entry name" value="MECHANOSENSITIVE CHANNEL MSCK"/>
    <property type="match status" value="1"/>
</dbReference>
<evidence type="ECO:0000256" key="7">
    <source>
        <dbReference type="SAM" id="Coils"/>
    </source>
</evidence>
<organism evidence="12 13">
    <name type="scientific">Mucilaginibacter antarcticus</name>
    <dbReference type="NCBI Taxonomy" id="1855725"/>
    <lineage>
        <taxon>Bacteria</taxon>
        <taxon>Pseudomonadati</taxon>
        <taxon>Bacteroidota</taxon>
        <taxon>Sphingobacteriia</taxon>
        <taxon>Sphingobacteriales</taxon>
        <taxon>Sphingobacteriaceae</taxon>
        <taxon>Mucilaginibacter</taxon>
    </lineage>
</organism>
<evidence type="ECO:0000256" key="6">
    <source>
        <dbReference type="ARBA" id="ARBA00023136"/>
    </source>
</evidence>
<feature type="signal peptide" evidence="9">
    <location>
        <begin position="1"/>
        <end position="24"/>
    </location>
</feature>
<comment type="similarity">
    <text evidence="2">Belongs to the MscS (TC 1.A.23) family.</text>
</comment>
<feature type="coiled-coil region" evidence="7">
    <location>
        <begin position="114"/>
        <end position="141"/>
    </location>
</feature>
<feature type="transmembrane region" description="Helical" evidence="8">
    <location>
        <begin position="620"/>
        <end position="639"/>
    </location>
</feature>
<dbReference type="InterPro" id="IPR010920">
    <property type="entry name" value="LSM_dom_sf"/>
</dbReference>
<dbReference type="RefSeq" id="WP_377130246.1">
    <property type="nucleotide sequence ID" value="NZ_JBHUON010000030.1"/>
</dbReference>
<protein>
    <submittedName>
        <fullName evidence="12">Mechanosensitive ion channel domain-containing protein</fullName>
    </submittedName>
</protein>
<evidence type="ECO:0000313" key="13">
    <source>
        <dbReference type="Proteomes" id="UP001597601"/>
    </source>
</evidence>